<evidence type="ECO:0000313" key="1">
    <source>
        <dbReference type="EMBL" id="KAK8086859.1"/>
    </source>
</evidence>
<gene>
    <name evidence="1" type="ORF">PG994_001833</name>
</gene>
<accession>A0ABR1WUJ5</accession>
<dbReference type="EMBL" id="JAQQWL010000002">
    <property type="protein sequence ID" value="KAK8086859.1"/>
    <property type="molecule type" value="Genomic_DNA"/>
</dbReference>
<reference evidence="1 2" key="1">
    <citation type="submission" date="2023-01" db="EMBL/GenBank/DDBJ databases">
        <title>Analysis of 21 Apiospora genomes using comparative genomics revels a genus with tremendous synthesis potential of carbohydrate active enzymes and secondary metabolites.</title>
        <authorList>
            <person name="Sorensen T."/>
        </authorList>
    </citation>
    <scope>NUCLEOTIDE SEQUENCE [LARGE SCALE GENOMIC DNA]</scope>
    <source>
        <strain evidence="1 2">CBS 135458</strain>
    </source>
</reference>
<sequence>MTPMSLTRPATARAVRAPGEAEAKDLVAQLVIEHDEVVSLDDVANKADAEADLEQLLVSAQDPRAVPGVVVDDLLHHLPVTAFAAAGDGAGESGDIGWDVFESRHRRLPGAIAADDDPLWCDRGARIDETPLRKLLLGEVRSVIIVASWKLKWK</sequence>
<comment type="caution">
    <text evidence="1">The sequence shown here is derived from an EMBL/GenBank/DDBJ whole genome shotgun (WGS) entry which is preliminary data.</text>
</comment>
<dbReference type="RefSeq" id="XP_066721383.1">
    <property type="nucleotide sequence ID" value="XM_066853242.1"/>
</dbReference>
<keyword evidence="2" id="KW-1185">Reference proteome</keyword>
<organism evidence="1 2">
    <name type="scientific">Apiospora phragmitis</name>
    <dbReference type="NCBI Taxonomy" id="2905665"/>
    <lineage>
        <taxon>Eukaryota</taxon>
        <taxon>Fungi</taxon>
        <taxon>Dikarya</taxon>
        <taxon>Ascomycota</taxon>
        <taxon>Pezizomycotina</taxon>
        <taxon>Sordariomycetes</taxon>
        <taxon>Xylariomycetidae</taxon>
        <taxon>Amphisphaeriales</taxon>
        <taxon>Apiosporaceae</taxon>
        <taxon>Apiospora</taxon>
    </lineage>
</organism>
<dbReference type="GeneID" id="92086305"/>
<dbReference type="Proteomes" id="UP001480595">
    <property type="component" value="Unassembled WGS sequence"/>
</dbReference>
<evidence type="ECO:0000313" key="2">
    <source>
        <dbReference type="Proteomes" id="UP001480595"/>
    </source>
</evidence>
<name>A0ABR1WUJ5_9PEZI</name>
<proteinExistence type="predicted"/>
<protein>
    <submittedName>
        <fullName evidence="1">Uncharacterized protein</fullName>
    </submittedName>
</protein>